<evidence type="ECO:0000313" key="1">
    <source>
        <dbReference type="EnsemblPlants" id="Solyc03g033245.1.1"/>
    </source>
</evidence>
<reference evidence="1" key="2">
    <citation type="submission" date="2019-01" db="UniProtKB">
        <authorList>
            <consortium name="EnsemblPlants"/>
        </authorList>
    </citation>
    <scope>IDENTIFICATION</scope>
    <source>
        <strain evidence="1">cv. Heinz 1706</strain>
    </source>
</reference>
<name>A0A3Q7FI98_SOLLC</name>
<sequence>MGGFCDFFFWGFHFDRDCDMVMIWTLRDLRTMEQPLWEEISSNLLSIGIEVLDSVNLSGLLWVKSMRYCQMSLCVGFPSHYMNSEINDIL</sequence>
<keyword evidence="2" id="KW-1185">Reference proteome</keyword>
<protein>
    <submittedName>
        <fullName evidence="1">Uncharacterized protein</fullName>
    </submittedName>
</protein>
<dbReference type="Gramene" id="Solyc03g033245.1.1">
    <property type="protein sequence ID" value="Solyc03g033245.1.1"/>
    <property type="gene ID" value="Solyc03g033245.1"/>
</dbReference>
<dbReference type="Proteomes" id="UP000004994">
    <property type="component" value="Chromosome 3"/>
</dbReference>
<evidence type="ECO:0000313" key="2">
    <source>
        <dbReference type="Proteomes" id="UP000004994"/>
    </source>
</evidence>
<organism evidence="1">
    <name type="scientific">Solanum lycopersicum</name>
    <name type="common">Tomato</name>
    <name type="synonym">Lycopersicon esculentum</name>
    <dbReference type="NCBI Taxonomy" id="4081"/>
    <lineage>
        <taxon>Eukaryota</taxon>
        <taxon>Viridiplantae</taxon>
        <taxon>Streptophyta</taxon>
        <taxon>Embryophyta</taxon>
        <taxon>Tracheophyta</taxon>
        <taxon>Spermatophyta</taxon>
        <taxon>Magnoliopsida</taxon>
        <taxon>eudicotyledons</taxon>
        <taxon>Gunneridae</taxon>
        <taxon>Pentapetalae</taxon>
        <taxon>asterids</taxon>
        <taxon>lamiids</taxon>
        <taxon>Solanales</taxon>
        <taxon>Solanaceae</taxon>
        <taxon>Solanoideae</taxon>
        <taxon>Solaneae</taxon>
        <taxon>Solanum</taxon>
        <taxon>Solanum subgen. Lycopersicon</taxon>
    </lineage>
</organism>
<accession>A0A3Q7FI98</accession>
<proteinExistence type="predicted"/>
<dbReference type="AlphaFoldDB" id="A0A3Q7FI98"/>
<dbReference type="EnsemblPlants" id="Solyc03g033245.1.1">
    <property type="protein sequence ID" value="Solyc03g033245.1.1"/>
    <property type="gene ID" value="Solyc03g033245.1"/>
</dbReference>
<dbReference type="InParanoid" id="A0A3Q7FI98"/>
<reference evidence="1" key="1">
    <citation type="journal article" date="2012" name="Nature">
        <title>The tomato genome sequence provides insights into fleshy fruit evolution.</title>
        <authorList>
            <consortium name="Tomato Genome Consortium"/>
        </authorList>
    </citation>
    <scope>NUCLEOTIDE SEQUENCE [LARGE SCALE GENOMIC DNA]</scope>
    <source>
        <strain evidence="1">cv. Heinz 1706</strain>
    </source>
</reference>